<proteinExistence type="predicted"/>
<evidence type="ECO:0000313" key="1">
    <source>
        <dbReference type="EMBL" id="QHU11693.1"/>
    </source>
</evidence>
<protein>
    <submittedName>
        <fullName evidence="1">Uncharacterized protein</fullName>
    </submittedName>
</protein>
<dbReference type="AlphaFoldDB" id="A0A6C0K2A1"/>
<reference evidence="1" key="1">
    <citation type="journal article" date="2020" name="Nature">
        <title>Giant virus diversity and host interactions through global metagenomics.</title>
        <authorList>
            <person name="Schulz F."/>
            <person name="Roux S."/>
            <person name="Paez-Espino D."/>
            <person name="Jungbluth S."/>
            <person name="Walsh D.A."/>
            <person name="Denef V.J."/>
            <person name="McMahon K.D."/>
            <person name="Konstantinidis K.T."/>
            <person name="Eloe-Fadrosh E.A."/>
            <person name="Kyrpides N.C."/>
            <person name="Woyke T."/>
        </authorList>
    </citation>
    <scope>NUCLEOTIDE SEQUENCE</scope>
    <source>
        <strain evidence="1">GVMAG-S-1101169-75</strain>
    </source>
</reference>
<accession>A0A6C0K2A1</accession>
<organism evidence="1">
    <name type="scientific">viral metagenome</name>
    <dbReference type="NCBI Taxonomy" id="1070528"/>
    <lineage>
        <taxon>unclassified sequences</taxon>
        <taxon>metagenomes</taxon>
        <taxon>organismal metagenomes</taxon>
    </lineage>
</organism>
<sequence length="330" mass="39305">MNTREGPCPPVHRGQWRYRLLVIRQTFFFFLSKKRTTCKQNMDSDSLKEEIYDHIQTDRRVDFERFLQEKHFNKELVRCLLDIRSRFHDISFPGFYSHMAPFLSDRDLIRLRNSGNKTVKKQTQKQVMRRRYTPLKDRLDVKSLTALINLLPSLDASILQEVGYPNLRNLCWMREKPGKKWTMESLVLRRQIIRLLLNKGLDLKKEDKGEFFLLWLIIEVFNTDFYIYLDTIQGEKVDMTFFRLNWIKELIEEGAPVTGYPKNLSNCIIGSIADNYSESEAYQIFIPDFIEIIKMLIKRGDDISEINIAILMTNPLFRKYRDEILALLQE</sequence>
<dbReference type="EMBL" id="MN740788">
    <property type="protein sequence ID" value="QHU11693.1"/>
    <property type="molecule type" value="Genomic_DNA"/>
</dbReference>
<name>A0A6C0K2A1_9ZZZZ</name>